<name>Q47FM1_DECAR</name>
<reference evidence="2" key="1">
    <citation type="submission" date="2005-08" db="EMBL/GenBank/DDBJ databases">
        <title>Complete sequence of Dechloromonas aromatica RCB.</title>
        <authorList>
            <person name="Salinero K.K."/>
            <person name="Copeland A."/>
            <person name="Lucas S."/>
            <person name="Lapidus A."/>
            <person name="Barry K."/>
            <person name="Detter J.C."/>
            <person name="Glavina T."/>
            <person name="Hammon N."/>
            <person name="Israni S."/>
            <person name="Pitluck S."/>
            <person name="Di Bartolo G."/>
            <person name="Trong S."/>
            <person name="Schmutz J."/>
            <person name="Larimer F."/>
            <person name="Land M."/>
            <person name="Ivanova N."/>
            <person name="Richardson P."/>
        </authorList>
    </citation>
    <scope>NUCLEOTIDE SEQUENCE</scope>
    <source>
        <strain evidence="2">RCB</strain>
    </source>
</reference>
<accession>Q47FM1</accession>
<dbReference type="NCBIfam" id="TIGR02595">
    <property type="entry name" value="PEP_CTERM"/>
    <property type="match status" value="1"/>
</dbReference>
<evidence type="ECO:0000259" key="1">
    <source>
        <dbReference type="Pfam" id="PF07589"/>
    </source>
</evidence>
<dbReference type="InterPro" id="IPR013424">
    <property type="entry name" value="Ice-binding_C"/>
</dbReference>
<evidence type="ECO:0000313" key="2">
    <source>
        <dbReference type="EMBL" id="AAZ46360.1"/>
    </source>
</evidence>
<feature type="domain" description="Ice-binding protein C-terminal" evidence="1">
    <location>
        <begin position="230"/>
        <end position="251"/>
    </location>
</feature>
<dbReference type="EMBL" id="CP000089">
    <property type="protein sequence ID" value="AAZ46360.1"/>
    <property type="molecule type" value="Genomic_DNA"/>
</dbReference>
<proteinExistence type="predicted"/>
<dbReference type="eggNOG" id="ENOG5033KHS">
    <property type="taxonomic scope" value="Bacteria"/>
</dbReference>
<dbReference type="Pfam" id="PF07589">
    <property type="entry name" value="PEP-CTERM"/>
    <property type="match status" value="1"/>
</dbReference>
<protein>
    <recommendedName>
        <fullName evidence="1">Ice-binding protein C-terminal domain-containing protein</fullName>
    </recommendedName>
</protein>
<dbReference type="HOGENOM" id="CLU_1248920_0_0_4"/>
<sequence length="254" mass="26853">MARNLHRLTPRPSSRQGAKKILLCVFTHRRTPMRTKLIRAVVATSLASLCATNSWATPVYESADFGGGLFSVTSSFVSRLTAAGITGFSSTSCFNCANPAVVSGHFIFDSTVPVPSSGTANVFSIGAIPNVTNNSIFEFNIGSLSFHFGDAGIQGGPAIQYKNGIFNGIFFDETFDSPNGTHLELSVQGGSFSLRNQAFQNLLTGFITFGANGMTNIQSFTPSGDPQNNIPEPASLALLGLGLAALGFSRRKKA</sequence>
<gene>
    <name evidence="2" type="ordered locus">Daro_1611</name>
</gene>
<dbReference type="AlphaFoldDB" id="Q47FM1"/>
<dbReference type="KEGG" id="dar:Daro_1611"/>
<organism evidence="2">
    <name type="scientific">Dechloromonas aromatica (strain RCB)</name>
    <dbReference type="NCBI Taxonomy" id="159087"/>
    <lineage>
        <taxon>Bacteria</taxon>
        <taxon>Pseudomonadati</taxon>
        <taxon>Pseudomonadota</taxon>
        <taxon>Betaproteobacteria</taxon>
        <taxon>Rhodocyclales</taxon>
        <taxon>Azonexaceae</taxon>
        <taxon>Dechloromonas</taxon>
    </lineage>
</organism>